<proteinExistence type="predicted"/>
<name>A0ABT9RJ22_9ACTN</name>
<dbReference type="InterPro" id="IPR000182">
    <property type="entry name" value="GNAT_dom"/>
</dbReference>
<organism evidence="2 3">
    <name type="scientific">Streptosporangium brasiliense</name>
    <dbReference type="NCBI Taxonomy" id="47480"/>
    <lineage>
        <taxon>Bacteria</taxon>
        <taxon>Bacillati</taxon>
        <taxon>Actinomycetota</taxon>
        <taxon>Actinomycetes</taxon>
        <taxon>Streptosporangiales</taxon>
        <taxon>Streptosporangiaceae</taxon>
        <taxon>Streptosporangium</taxon>
    </lineage>
</organism>
<feature type="domain" description="N-acetyltransferase" evidence="1">
    <location>
        <begin position="113"/>
        <end position="264"/>
    </location>
</feature>
<comment type="caution">
    <text evidence="2">The sequence shown here is derived from an EMBL/GenBank/DDBJ whole genome shotgun (WGS) entry which is preliminary data.</text>
</comment>
<dbReference type="Gene3D" id="3.40.630.30">
    <property type="match status" value="1"/>
</dbReference>
<dbReference type="PROSITE" id="PS51186">
    <property type="entry name" value="GNAT"/>
    <property type="match status" value="1"/>
</dbReference>
<accession>A0ABT9RJ22</accession>
<dbReference type="Proteomes" id="UP001230426">
    <property type="component" value="Unassembled WGS sequence"/>
</dbReference>
<reference evidence="2 3" key="1">
    <citation type="submission" date="2023-07" db="EMBL/GenBank/DDBJ databases">
        <title>Sequencing the genomes of 1000 actinobacteria strains.</title>
        <authorList>
            <person name="Klenk H.-P."/>
        </authorList>
    </citation>
    <scope>NUCLEOTIDE SEQUENCE [LARGE SCALE GENOMIC DNA]</scope>
    <source>
        <strain evidence="2 3">DSM 44109</strain>
    </source>
</reference>
<evidence type="ECO:0000313" key="3">
    <source>
        <dbReference type="Proteomes" id="UP001230426"/>
    </source>
</evidence>
<evidence type="ECO:0000259" key="1">
    <source>
        <dbReference type="PROSITE" id="PS51186"/>
    </source>
</evidence>
<sequence length="274" mass="30177">MHLVVVKGPDKWTVWNGEALWGEASMLLRPDGRHFVFFRSCRAEAYGPPVHAAAEHHPHDLCTELSESDVDSRRHLAEAGFTIARTEHVYTLSTDPHVTGLSSTAAPAGFTIVTADQVPEKGLRELDDELRQDVPGCAGWKWDRQEFRRQTYDSPDFDPATYLVAVDQSTGRYAGLARVWGSLSMPRLGLITVGRPYRRLGLARALLARVFGLLHQRGKTSVIAEVDATNLGSTTLLSEIGARRVGGSIELIRPNALGPVPTENHGLRRQRAEG</sequence>
<gene>
    <name evidence="2" type="ORF">J2S55_008072</name>
</gene>
<keyword evidence="3" id="KW-1185">Reference proteome</keyword>
<dbReference type="InterPro" id="IPR016181">
    <property type="entry name" value="Acyl_CoA_acyltransferase"/>
</dbReference>
<protein>
    <submittedName>
        <fullName evidence="2">GNAT superfamily N-acetyltransferase</fullName>
    </submittedName>
</protein>
<dbReference type="CDD" id="cd04301">
    <property type="entry name" value="NAT_SF"/>
    <property type="match status" value="1"/>
</dbReference>
<dbReference type="RefSeq" id="WP_306872053.1">
    <property type="nucleotide sequence ID" value="NZ_JAUSRB010000002.1"/>
</dbReference>
<dbReference type="Pfam" id="PF00583">
    <property type="entry name" value="Acetyltransf_1"/>
    <property type="match status" value="1"/>
</dbReference>
<dbReference type="SUPFAM" id="SSF55729">
    <property type="entry name" value="Acyl-CoA N-acyltransferases (Nat)"/>
    <property type="match status" value="1"/>
</dbReference>
<dbReference type="EMBL" id="JAUSRB010000002">
    <property type="protein sequence ID" value="MDP9868806.1"/>
    <property type="molecule type" value="Genomic_DNA"/>
</dbReference>
<evidence type="ECO:0000313" key="2">
    <source>
        <dbReference type="EMBL" id="MDP9868806.1"/>
    </source>
</evidence>